<dbReference type="SUPFAM" id="SSF51905">
    <property type="entry name" value="FAD/NAD(P)-binding domain"/>
    <property type="match status" value="1"/>
</dbReference>
<evidence type="ECO:0000259" key="6">
    <source>
        <dbReference type="Pfam" id="PF05199"/>
    </source>
</evidence>
<dbReference type="Pfam" id="PF05199">
    <property type="entry name" value="GMC_oxred_C"/>
    <property type="match status" value="1"/>
</dbReference>
<evidence type="ECO:0000256" key="1">
    <source>
        <dbReference type="ARBA" id="ARBA00001974"/>
    </source>
</evidence>
<proteinExistence type="inferred from homology"/>
<accession>A0ABP7NRH3</accession>
<dbReference type="RefSeq" id="WP_344780930.1">
    <property type="nucleotide sequence ID" value="NZ_BAAAZW010000002.1"/>
</dbReference>
<keyword evidence="3" id="KW-0285">Flavoprotein</keyword>
<dbReference type="InterPro" id="IPR012132">
    <property type="entry name" value="GMC_OxRdtase"/>
</dbReference>
<feature type="domain" description="Glucose-methanol-choline oxidoreductase N-terminal" evidence="5">
    <location>
        <begin position="10"/>
        <end position="250"/>
    </location>
</feature>
<dbReference type="Gene3D" id="3.50.50.60">
    <property type="entry name" value="FAD/NAD(P)-binding domain"/>
    <property type="match status" value="2"/>
</dbReference>
<comment type="cofactor">
    <cofactor evidence="1">
        <name>FAD</name>
        <dbReference type="ChEBI" id="CHEBI:57692"/>
    </cofactor>
</comment>
<dbReference type="Pfam" id="PF00732">
    <property type="entry name" value="GMC_oxred_N"/>
    <property type="match status" value="1"/>
</dbReference>
<dbReference type="InterPro" id="IPR007867">
    <property type="entry name" value="GMC_OxRtase_C"/>
</dbReference>
<dbReference type="InterPro" id="IPR000172">
    <property type="entry name" value="GMC_OxRdtase_N"/>
</dbReference>
<evidence type="ECO:0000256" key="3">
    <source>
        <dbReference type="ARBA" id="ARBA00022630"/>
    </source>
</evidence>
<gene>
    <name evidence="7" type="primary">mftG</name>
    <name evidence="7" type="ORF">GCM10022231_08440</name>
</gene>
<evidence type="ECO:0000313" key="7">
    <source>
        <dbReference type="EMBL" id="GAA3952653.1"/>
    </source>
</evidence>
<dbReference type="NCBIfam" id="TIGR04542">
    <property type="entry name" value="GMC_mycofac_2"/>
    <property type="match status" value="1"/>
</dbReference>
<comment type="similarity">
    <text evidence="2">Belongs to the GMC oxidoreductase family.</text>
</comment>
<name>A0ABP7NRH3_9ACTN</name>
<keyword evidence="8" id="KW-1185">Reference proteome</keyword>
<sequence length="438" mass="44963">MTPGWPSSADVVVVGAGTAGCIVAHRLAASGDRSVLLLEAGPGTVPAAATTALTRLPTGDRARSVHFDERWGRPVVRGRGLGGSASINGGYFMRPHPGDLTGWPAWWTPDRVGRGYAALDGGAAGGGAMHVSAFGDDELGDVARIFEDYWAGTWGPADTGAWAHPGLLRVRSNRRGGHRFTAADGFLSPPPPPLTVAGEATVDEILHDEGRVRGVRVGHRRVAAGEVIVCAGTVGSALLLRRSGLWHRIGVRALPLHEHPERLVRFAPRREVHAPALLQSVVHTDDGLEIRCYGADFAAFIAGLTPSGVPIGVADLAHPAAGTIDAEGGLDLGTPGAESLARMDAAADQVVQMLSAPAFAGLVEPGSVAVDPVLGMSQHATGTLPLGAAVDHLGGVPSVEGLRVVDGSVLPGPLRSGPHATIAMVAWVIGGELARTAG</sequence>
<dbReference type="PANTHER" id="PTHR11552:SF147">
    <property type="entry name" value="CHOLINE DEHYDROGENASE, MITOCHONDRIAL"/>
    <property type="match status" value="1"/>
</dbReference>
<organism evidence="7 8">
    <name type="scientific">Gordonia caeni</name>
    <dbReference type="NCBI Taxonomy" id="1007097"/>
    <lineage>
        <taxon>Bacteria</taxon>
        <taxon>Bacillati</taxon>
        <taxon>Actinomycetota</taxon>
        <taxon>Actinomycetes</taxon>
        <taxon>Mycobacteriales</taxon>
        <taxon>Gordoniaceae</taxon>
        <taxon>Gordonia</taxon>
    </lineage>
</organism>
<feature type="domain" description="Glucose-methanol-choline oxidoreductase C-terminal" evidence="6">
    <location>
        <begin position="376"/>
        <end position="426"/>
    </location>
</feature>
<comment type="caution">
    <text evidence="7">The sequence shown here is derived from an EMBL/GenBank/DDBJ whole genome shotgun (WGS) entry which is preliminary data.</text>
</comment>
<dbReference type="InterPro" id="IPR030900">
    <property type="entry name" value="GMC_mycofac_OxRdtase"/>
</dbReference>
<reference evidence="8" key="1">
    <citation type="journal article" date="2019" name="Int. J. Syst. Evol. Microbiol.">
        <title>The Global Catalogue of Microorganisms (GCM) 10K type strain sequencing project: providing services to taxonomists for standard genome sequencing and annotation.</title>
        <authorList>
            <consortium name="The Broad Institute Genomics Platform"/>
            <consortium name="The Broad Institute Genome Sequencing Center for Infectious Disease"/>
            <person name="Wu L."/>
            <person name="Ma J."/>
        </authorList>
    </citation>
    <scope>NUCLEOTIDE SEQUENCE [LARGE SCALE GENOMIC DNA]</scope>
    <source>
        <strain evidence="8">JCM 16923</strain>
    </source>
</reference>
<dbReference type="InterPro" id="IPR036188">
    <property type="entry name" value="FAD/NAD-bd_sf"/>
</dbReference>
<dbReference type="EMBL" id="BAAAZW010000002">
    <property type="protein sequence ID" value="GAA3952653.1"/>
    <property type="molecule type" value="Genomic_DNA"/>
</dbReference>
<dbReference type="PIRSF" id="PIRSF000137">
    <property type="entry name" value="Alcohol_oxidase"/>
    <property type="match status" value="1"/>
</dbReference>
<evidence type="ECO:0000256" key="2">
    <source>
        <dbReference type="ARBA" id="ARBA00010790"/>
    </source>
</evidence>
<evidence type="ECO:0000259" key="5">
    <source>
        <dbReference type="Pfam" id="PF00732"/>
    </source>
</evidence>
<dbReference type="Gene3D" id="3.30.410.40">
    <property type="match status" value="1"/>
</dbReference>
<evidence type="ECO:0000313" key="8">
    <source>
        <dbReference type="Proteomes" id="UP001418444"/>
    </source>
</evidence>
<dbReference type="PANTHER" id="PTHR11552">
    <property type="entry name" value="GLUCOSE-METHANOL-CHOLINE GMC OXIDOREDUCTASE"/>
    <property type="match status" value="1"/>
</dbReference>
<evidence type="ECO:0000256" key="4">
    <source>
        <dbReference type="ARBA" id="ARBA00022827"/>
    </source>
</evidence>
<keyword evidence="4" id="KW-0274">FAD</keyword>
<protein>
    <submittedName>
        <fullName evidence="7">Mycofactocin system GMC family oxidoreductase MftG</fullName>
    </submittedName>
</protein>
<dbReference type="Proteomes" id="UP001418444">
    <property type="component" value="Unassembled WGS sequence"/>
</dbReference>